<dbReference type="SUPFAM" id="SSF50022">
    <property type="entry name" value="ISP domain"/>
    <property type="match status" value="1"/>
</dbReference>
<feature type="domain" description="Rieske" evidence="7">
    <location>
        <begin position="30"/>
        <end position="135"/>
    </location>
</feature>
<dbReference type="PRINTS" id="PR00090">
    <property type="entry name" value="RNGDIOXGNASE"/>
</dbReference>
<protein>
    <submittedName>
        <fullName evidence="8">Unannotated protein</fullName>
    </submittedName>
</protein>
<evidence type="ECO:0000256" key="6">
    <source>
        <dbReference type="ARBA" id="ARBA00023014"/>
    </source>
</evidence>
<evidence type="ECO:0000256" key="1">
    <source>
        <dbReference type="ARBA" id="ARBA00001962"/>
    </source>
</evidence>
<name>A0A6J6NVF0_9ZZZZ</name>
<comment type="cofactor">
    <cofactor evidence="1">
        <name>Fe cation</name>
        <dbReference type="ChEBI" id="CHEBI:24875"/>
    </cofactor>
</comment>
<dbReference type="PANTHER" id="PTHR43756:SF5">
    <property type="entry name" value="CHOLINE MONOOXYGENASE, CHLOROPLASTIC"/>
    <property type="match status" value="1"/>
</dbReference>
<dbReference type="InterPro" id="IPR017941">
    <property type="entry name" value="Rieske_2Fe-2S"/>
</dbReference>
<dbReference type="Gene3D" id="2.102.10.10">
    <property type="entry name" value="Rieske [2Fe-2S] iron-sulphur domain"/>
    <property type="match status" value="1"/>
</dbReference>
<organism evidence="8">
    <name type="scientific">freshwater metagenome</name>
    <dbReference type="NCBI Taxonomy" id="449393"/>
    <lineage>
        <taxon>unclassified sequences</taxon>
        <taxon>metagenomes</taxon>
        <taxon>ecological metagenomes</taxon>
    </lineage>
</organism>
<dbReference type="Gene3D" id="3.90.380.10">
    <property type="entry name" value="Naphthalene 1,2-dioxygenase Alpha Subunit, Chain A, domain 1"/>
    <property type="match status" value="1"/>
</dbReference>
<evidence type="ECO:0000256" key="3">
    <source>
        <dbReference type="ARBA" id="ARBA00022723"/>
    </source>
</evidence>
<dbReference type="Pfam" id="PF00355">
    <property type="entry name" value="Rieske"/>
    <property type="match status" value="1"/>
</dbReference>
<dbReference type="AlphaFoldDB" id="A0A6J6NVF0"/>
<evidence type="ECO:0000256" key="4">
    <source>
        <dbReference type="ARBA" id="ARBA00023002"/>
    </source>
</evidence>
<proteinExistence type="predicted"/>
<dbReference type="GO" id="GO:0016491">
    <property type="term" value="F:oxidoreductase activity"/>
    <property type="evidence" value="ECO:0007669"/>
    <property type="project" value="UniProtKB-KW"/>
</dbReference>
<dbReference type="PANTHER" id="PTHR43756">
    <property type="entry name" value="CHOLINE MONOOXYGENASE, CHLOROPLASTIC"/>
    <property type="match status" value="1"/>
</dbReference>
<gene>
    <name evidence="8" type="ORF">UFOPK2366_00617</name>
</gene>
<keyword evidence="4" id="KW-0560">Oxidoreductase</keyword>
<evidence type="ECO:0000256" key="5">
    <source>
        <dbReference type="ARBA" id="ARBA00023004"/>
    </source>
</evidence>
<evidence type="ECO:0000256" key="2">
    <source>
        <dbReference type="ARBA" id="ARBA00022714"/>
    </source>
</evidence>
<dbReference type="GO" id="GO:0005506">
    <property type="term" value="F:iron ion binding"/>
    <property type="evidence" value="ECO:0007669"/>
    <property type="project" value="InterPro"/>
</dbReference>
<dbReference type="InterPro" id="IPR001663">
    <property type="entry name" value="Rng_hydr_dOase-A"/>
</dbReference>
<sequence>MTLTETLPTRYYLDPAIWEIERHQVFAKSWVMVANDHQLPKSGDYVTEQVASWPIFVQRAEDGSLRAFHNMCPHRAGPIVWEGAGHQANLVCRYHGWAFDKEGLLLNARDFGAEAPAGTCLSKIRAQSWRGMIFVCLDPSTPDLIEWLGGFVDRCKEYPTEGYRFHSRTIRHTSMNWKIYNDNFVEGYHLPLVHPSMCKQVDALDYVISGEGDPRWNIHIAPRRDGQTWSGVWGYFYPCFSFDIFPGGMAVERWLPVGNDKMDLIFEYFFDDNSDDADTIVKDSEEVADEDVRIGEMVQKNMVAGLYKTGWLSPRHENAVAEFHQLIHDAVDPYLV</sequence>
<dbReference type="GO" id="GO:0051537">
    <property type="term" value="F:2 iron, 2 sulfur cluster binding"/>
    <property type="evidence" value="ECO:0007669"/>
    <property type="project" value="UniProtKB-KW"/>
</dbReference>
<keyword evidence="3" id="KW-0479">Metal-binding</keyword>
<dbReference type="SUPFAM" id="SSF55961">
    <property type="entry name" value="Bet v1-like"/>
    <property type="match status" value="1"/>
</dbReference>
<dbReference type="InterPro" id="IPR036922">
    <property type="entry name" value="Rieske_2Fe-2S_sf"/>
</dbReference>
<dbReference type="CDD" id="cd03469">
    <property type="entry name" value="Rieske_RO_Alpha_N"/>
    <property type="match status" value="1"/>
</dbReference>
<evidence type="ECO:0000313" key="8">
    <source>
        <dbReference type="EMBL" id="CAB4688544.1"/>
    </source>
</evidence>
<reference evidence="8" key="1">
    <citation type="submission" date="2020-05" db="EMBL/GenBank/DDBJ databases">
        <authorList>
            <person name="Chiriac C."/>
            <person name="Salcher M."/>
            <person name="Ghai R."/>
            <person name="Kavagutti S V."/>
        </authorList>
    </citation>
    <scope>NUCLEOTIDE SEQUENCE</scope>
</reference>
<dbReference type="EMBL" id="CAEZXM010000091">
    <property type="protein sequence ID" value="CAB4688544.1"/>
    <property type="molecule type" value="Genomic_DNA"/>
</dbReference>
<dbReference type="Pfam" id="PF00848">
    <property type="entry name" value="Ring_hydroxyl_A"/>
    <property type="match status" value="2"/>
</dbReference>
<dbReference type="PROSITE" id="PS51296">
    <property type="entry name" value="RIESKE"/>
    <property type="match status" value="1"/>
</dbReference>
<keyword evidence="6" id="KW-0411">Iron-sulfur</keyword>
<dbReference type="InterPro" id="IPR015879">
    <property type="entry name" value="Ring_hydroxy_dOase_asu_C_dom"/>
</dbReference>
<keyword evidence="5" id="KW-0408">Iron</keyword>
<accession>A0A6J6NVF0</accession>
<evidence type="ECO:0000259" key="7">
    <source>
        <dbReference type="PROSITE" id="PS51296"/>
    </source>
</evidence>
<keyword evidence="2" id="KW-0001">2Fe-2S</keyword>